<dbReference type="Pfam" id="PF04069">
    <property type="entry name" value="OpuAC"/>
    <property type="match status" value="1"/>
</dbReference>
<dbReference type="Proteomes" id="UP000293142">
    <property type="component" value="Unassembled WGS sequence"/>
</dbReference>
<organism evidence="3 4">
    <name type="scientific">Paenibacillus thalictri</name>
    <dbReference type="NCBI Taxonomy" id="2527873"/>
    <lineage>
        <taxon>Bacteria</taxon>
        <taxon>Bacillati</taxon>
        <taxon>Bacillota</taxon>
        <taxon>Bacilli</taxon>
        <taxon>Bacillales</taxon>
        <taxon>Paenibacillaceae</taxon>
        <taxon>Paenibacillus</taxon>
    </lineage>
</organism>
<dbReference type="Gene3D" id="3.40.190.120">
    <property type="entry name" value="Osmoprotection protein (prox), domain 2"/>
    <property type="match status" value="1"/>
</dbReference>
<gene>
    <name evidence="3" type="ORF">EYB31_11550</name>
</gene>
<evidence type="ECO:0000256" key="1">
    <source>
        <dbReference type="SAM" id="SignalP"/>
    </source>
</evidence>
<dbReference type="PROSITE" id="PS51257">
    <property type="entry name" value="PROKAR_LIPOPROTEIN"/>
    <property type="match status" value="1"/>
</dbReference>
<dbReference type="GO" id="GO:0043190">
    <property type="term" value="C:ATP-binding cassette (ABC) transporter complex"/>
    <property type="evidence" value="ECO:0007669"/>
    <property type="project" value="InterPro"/>
</dbReference>
<dbReference type="SUPFAM" id="SSF53850">
    <property type="entry name" value="Periplasmic binding protein-like II"/>
    <property type="match status" value="1"/>
</dbReference>
<dbReference type="OrthoDB" id="9801163at2"/>
<reference evidence="3 4" key="1">
    <citation type="submission" date="2019-02" db="EMBL/GenBank/DDBJ databases">
        <title>Paenibacillus sp. nov., isolated from surface-sterilized tissue of Thalictrum simplex L.</title>
        <authorList>
            <person name="Tuo L."/>
        </authorList>
    </citation>
    <scope>NUCLEOTIDE SEQUENCE [LARGE SCALE GENOMIC DNA]</scope>
    <source>
        <strain evidence="3 4">N2SHLJ1</strain>
    </source>
</reference>
<dbReference type="Gene3D" id="3.40.190.10">
    <property type="entry name" value="Periplasmic binding protein-like II"/>
    <property type="match status" value="1"/>
</dbReference>
<protein>
    <submittedName>
        <fullName evidence="3">Osmoprotectant ABC transporter substrate-binding protein</fullName>
    </submittedName>
</protein>
<accession>A0A4Q9DRU9</accession>
<evidence type="ECO:0000259" key="2">
    <source>
        <dbReference type="Pfam" id="PF04069"/>
    </source>
</evidence>
<feature type="signal peptide" evidence="1">
    <location>
        <begin position="1"/>
        <end position="22"/>
    </location>
</feature>
<keyword evidence="4" id="KW-1185">Reference proteome</keyword>
<dbReference type="RefSeq" id="WP_131013481.1">
    <property type="nucleotide sequence ID" value="NZ_SIRE01000007.1"/>
</dbReference>
<sequence length="298" mass="33718">MKFSGRLAVTLAIAAALLTVTAGCGKQNTIRIGTQTFSEPKIIAHMYKLLIEDRTDLTVDVLPDLASSTVVLDAMKNNDIQMGTLYTGSIFDNYFPIEPTNDRQKVLQQAQQGFDRYFGLKWFDPFGFENTYAFTVRQDLADQHRLANISDVKELAGSMRLGVDTTWLERANDGYPAFQKHYGITFAQTFPMEIALVYNAVANRKVDIVLAYSTDARLKEYNLKTLADDKHFFPPYDASPVIRKETLEKHPELNEVIGILIGKINAQTMVDLNYEVDVKKRNEKKVAEDYLRSIGLLK</sequence>
<proteinExistence type="predicted"/>
<dbReference type="EMBL" id="SIRE01000007">
    <property type="protein sequence ID" value="TBL79534.1"/>
    <property type="molecule type" value="Genomic_DNA"/>
</dbReference>
<keyword evidence="1" id="KW-0732">Signal</keyword>
<feature type="chain" id="PRO_5020656806" evidence="1">
    <location>
        <begin position="23"/>
        <end position="298"/>
    </location>
</feature>
<dbReference type="InterPro" id="IPR007210">
    <property type="entry name" value="ABC_Gly_betaine_transp_sub-bd"/>
</dbReference>
<evidence type="ECO:0000313" key="3">
    <source>
        <dbReference type="EMBL" id="TBL79534.1"/>
    </source>
</evidence>
<name>A0A4Q9DRU9_9BACL</name>
<evidence type="ECO:0000313" key="4">
    <source>
        <dbReference type="Proteomes" id="UP000293142"/>
    </source>
</evidence>
<dbReference type="AlphaFoldDB" id="A0A4Q9DRU9"/>
<dbReference type="GO" id="GO:0022857">
    <property type="term" value="F:transmembrane transporter activity"/>
    <property type="evidence" value="ECO:0007669"/>
    <property type="project" value="InterPro"/>
</dbReference>
<comment type="caution">
    <text evidence="3">The sequence shown here is derived from an EMBL/GenBank/DDBJ whole genome shotgun (WGS) entry which is preliminary data.</text>
</comment>
<feature type="domain" description="ABC-type glycine betaine transport system substrate-binding" evidence="2">
    <location>
        <begin position="29"/>
        <end position="292"/>
    </location>
</feature>